<dbReference type="RefSeq" id="WP_425558176.1">
    <property type="nucleotide sequence ID" value="NZ_BAAAGX010000014.1"/>
</dbReference>
<organism evidence="1 2">
    <name type="scientific">Cryptosporangium japonicum</name>
    <dbReference type="NCBI Taxonomy" id="80872"/>
    <lineage>
        <taxon>Bacteria</taxon>
        <taxon>Bacillati</taxon>
        <taxon>Actinomycetota</taxon>
        <taxon>Actinomycetes</taxon>
        <taxon>Cryptosporangiales</taxon>
        <taxon>Cryptosporangiaceae</taxon>
        <taxon>Cryptosporangium</taxon>
    </lineage>
</organism>
<sequence length="51" mass="5748">MGLAIRRHCAPRLDLPRHASAEDYLARRAELGTAEVTRRLLATTGTARYRL</sequence>
<comment type="caution">
    <text evidence="1">The sequence shown here is derived from an EMBL/GenBank/DDBJ whole genome shotgun (WGS) entry which is preliminary data.</text>
</comment>
<name>A0ABN0UFD9_9ACTN</name>
<proteinExistence type="predicted"/>
<dbReference type="Proteomes" id="UP001500967">
    <property type="component" value="Unassembled WGS sequence"/>
</dbReference>
<evidence type="ECO:0000313" key="2">
    <source>
        <dbReference type="Proteomes" id="UP001500967"/>
    </source>
</evidence>
<accession>A0ABN0UFD9</accession>
<protein>
    <submittedName>
        <fullName evidence="1">Uncharacterized protein</fullName>
    </submittedName>
</protein>
<keyword evidence="2" id="KW-1185">Reference proteome</keyword>
<evidence type="ECO:0000313" key="1">
    <source>
        <dbReference type="EMBL" id="GAA0248641.1"/>
    </source>
</evidence>
<reference evidence="1 2" key="1">
    <citation type="journal article" date="2019" name="Int. J. Syst. Evol. Microbiol.">
        <title>The Global Catalogue of Microorganisms (GCM) 10K type strain sequencing project: providing services to taxonomists for standard genome sequencing and annotation.</title>
        <authorList>
            <consortium name="The Broad Institute Genomics Platform"/>
            <consortium name="The Broad Institute Genome Sequencing Center for Infectious Disease"/>
            <person name="Wu L."/>
            <person name="Ma J."/>
        </authorList>
    </citation>
    <scope>NUCLEOTIDE SEQUENCE [LARGE SCALE GENOMIC DNA]</scope>
    <source>
        <strain evidence="1 2">JCM 10425</strain>
    </source>
</reference>
<dbReference type="EMBL" id="BAAAGX010000014">
    <property type="protein sequence ID" value="GAA0248641.1"/>
    <property type="molecule type" value="Genomic_DNA"/>
</dbReference>
<gene>
    <name evidence="1" type="ORF">GCM10009539_37420</name>
</gene>